<dbReference type="Proteomes" id="UP000094578">
    <property type="component" value="Unassembled WGS sequence"/>
</dbReference>
<protein>
    <submittedName>
        <fullName evidence="1">Uncharacterized protein</fullName>
    </submittedName>
</protein>
<accession>A0A1E3L927</accession>
<dbReference type="STRING" id="1886670.PTI45_00839"/>
<sequence>MLWIDGKARVEIKILGYQYEVIEEWYDDWLTVQIIAQDQNGFQWEAISPSMMTSELKGLRDWLVSVRDKQMTWTFAAFMEPEIEISYIEEGQIELSLSHAFYPQKLIKLDQDEYKKKFIISSTKEVLQEKIEEIDEMLKRFPERCSRYNN</sequence>
<comment type="caution">
    <text evidence="1">The sequence shown here is derived from an EMBL/GenBank/DDBJ whole genome shotgun (WGS) entry which is preliminary data.</text>
</comment>
<evidence type="ECO:0000313" key="2">
    <source>
        <dbReference type="Proteomes" id="UP000094578"/>
    </source>
</evidence>
<evidence type="ECO:0000313" key="1">
    <source>
        <dbReference type="EMBL" id="ODP29685.1"/>
    </source>
</evidence>
<dbReference type="AlphaFoldDB" id="A0A1E3L927"/>
<dbReference type="InterPro" id="IPR056510">
    <property type="entry name" value="WapI"/>
</dbReference>
<keyword evidence="2" id="KW-1185">Reference proteome</keyword>
<proteinExistence type="predicted"/>
<name>A0A1E3L927_9BACL</name>
<dbReference type="Pfam" id="PF24716">
    <property type="entry name" value="WapI"/>
    <property type="match status" value="1"/>
</dbReference>
<reference evidence="1 2" key="1">
    <citation type="submission" date="2016-08" db="EMBL/GenBank/DDBJ databases">
        <title>Genome sequencing of Paenibacillus sp. TI45-13ar, isolated from Korean traditional nuruk.</title>
        <authorList>
            <person name="Kim S.-J."/>
        </authorList>
    </citation>
    <scope>NUCLEOTIDE SEQUENCE [LARGE SCALE GENOMIC DNA]</scope>
    <source>
        <strain evidence="1 2">TI45-13ar</strain>
    </source>
</reference>
<dbReference type="RefSeq" id="WP_069326300.1">
    <property type="nucleotide sequence ID" value="NZ_MDER01000029.1"/>
</dbReference>
<dbReference type="EMBL" id="MDER01000029">
    <property type="protein sequence ID" value="ODP29685.1"/>
    <property type="molecule type" value="Genomic_DNA"/>
</dbReference>
<gene>
    <name evidence="1" type="ORF">PTI45_00839</name>
</gene>
<organism evidence="1 2">
    <name type="scientific">Paenibacillus nuruki</name>
    <dbReference type="NCBI Taxonomy" id="1886670"/>
    <lineage>
        <taxon>Bacteria</taxon>
        <taxon>Bacillati</taxon>
        <taxon>Bacillota</taxon>
        <taxon>Bacilli</taxon>
        <taxon>Bacillales</taxon>
        <taxon>Paenibacillaceae</taxon>
        <taxon>Paenibacillus</taxon>
    </lineage>
</organism>